<proteinExistence type="predicted"/>
<dbReference type="OrthoDB" id="6118231at2759"/>
<reference evidence="1 2" key="1">
    <citation type="journal article" date="2019" name="Sci. Rep.">
        <title>Orb-weaving spider Araneus ventricosus genome elucidates the spidroin gene catalogue.</title>
        <authorList>
            <person name="Kono N."/>
            <person name="Nakamura H."/>
            <person name="Ohtoshi R."/>
            <person name="Moran D.A.P."/>
            <person name="Shinohara A."/>
            <person name="Yoshida Y."/>
            <person name="Fujiwara M."/>
            <person name="Mori M."/>
            <person name="Tomita M."/>
            <person name="Arakawa K."/>
        </authorList>
    </citation>
    <scope>NUCLEOTIDE SEQUENCE [LARGE SCALE GENOMIC DNA]</scope>
</reference>
<evidence type="ECO:0008006" key="3">
    <source>
        <dbReference type="Google" id="ProtNLM"/>
    </source>
</evidence>
<gene>
    <name evidence="1" type="ORF">AVEN_141370_1</name>
</gene>
<comment type="caution">
    <text evidence="1">The sequence shown here is derived from an EMBL/GenBank/DDBJ whole genome shotgun (WGS) entry which is preliminary data.</text>
</comment>
<organism evidence="1 2">
    <name type="scientific">Araneus ventricosus</name>
    <name type="common">Orbweaver spider</name>
    <name type="synonym">Epeira ventricosa</name>
    <dbReference type="NCBI Taxonomy" id="182803"/>
    <lineage>
        <taxon>Eukaryota</taxon>
        <taxon>Metazoa</taxon>
        <taxon>Ecdysozoa</taxon>
        <taxon>Arthropoda</taxon>
        <taxon>Chelicerata</taxon>
        <taxon>Arachnida</taxon>
        <taxon>Araneae</taxon>
        <taxon>Araneomorphae</taxon>
        <taxon>Entelegynae</taxon>
        <taxon>Araneoidea</taxon>
        <taxon>Araneidae</taxon>
        <taxon>Araneus</taxon>
    </lineage>
</organism>
<dbReference type="AlphaFoldDB" id="A0A4Y2D0E0"/>
<protein>
    <recommendedName>
        <fullName evidence="3">Histone-lysine N-methyltransferase SETMAR</fullName>
    </recommendedName>
</protein>
<dbReference type="EMBL" id="BGPR01000270">
    <property type="protein sequence ID" value="GBM09438.1"/>
    <property type="molecule type" value="Genomic_DNA"/>
</dbReference>
<dbReference type="PANTHER" id="PTHR46060">
    <property type="entry name" value="MARINER MOS1 TRANSPOSASE-LIKE PROTEIN"/>
    <property type="match status" value="1"/>
</dbReference>
<sequence>MSRCVRKRIYFYSYPILQVEEKLFKMSRSENPCSFPTPFGMEELFKIRDVSENAFSHSLPYFGPDVAPSDFHLYLKLKEFLGGKRFGNDEELENAVTTWLNELATEEYDMGILQLVDKCDKCLNVGDDYVESEGSFRYATE</sequence>
<dbReference type="Proteomes" id="UP000499080">
    <property type="component" value="Unassembled WGS sequence"/>
</dbReference>
<name>A0A4Y2D0E0_ARAVE</name>
<evidence type="ECO:0000313" key="1">
    <source>
        <dbReference type="EMBL" id="GBM09438.1"/>
    </source>
</evidence>
<dbReference type="Gene3D" id="3.30.420.10">
    <property type="entry name" value="Ribonuclease H-like superfamily/Ribonuclease H"/>
    <property type="match status" value="1"/>
</dbReference>
<keyword evidence="2" id="KW-1185">Reference proteome</keyword>
<evidence type="ECO:0000313" key="2">
    <source>
        <dbReference type="Proteomes" id="UP000499080"/>
    </source>
</evidence>
<dbReference type="GO" id="GO:0003676">
    <property type="term" value="F:nucleic acid binding"/>
    <property type="evidence" value="ECO:0007669"/>
    <property type="project" value="InterPro"/>
</dbReference>
<dbReference type="PANTHER" id="PTHR46060:SF1">
    <property type="entry name" value="MARINER MOS1 TRANSPOSASE-LIKE PROTEIN"/>
    <property type="match status" value="1"/>
</dbReference>
<accession>A0A4Y2D0E0</accession>
<dbReference type="InterPro" id="IPR036397">
    <property type="entry name" value="RNaseH_sf"/>
</dbReference>
<dbReference type="InterPro" id="IPR052709">
    <property type="entry name" value="Transposase-MT_Hybrid"/>
</dbReference>